<dbReference type="GO" id="GO:0004497">
    <property type="term" value="F:monooxygenase activity"/>
    <property type="evidence" value="ECO:0007669"/>
    <property type="project" value="UniProtKB-KW"/>
</dbReference>
<proteinExistence type="predicted"/>
<evidence type="ECO:0000313" key="4">
    <source>
        <dbReference type="Proteomes" id="UP000186168"/>
    </source>
</evidence>
<dbReference type="Pfam" id="PF00296">
    <property type="entry name" value="Bac_luciferase"/>
    <property type="match status" value="1"/>
</dbReference>
<accession>A0A1R1SGK3</accession>
<keyword evidence="3" id="KW-0503">Monooxygenase</keyword>
<dbReference type="AlphaFoldDB" id="A0A1R1SGK3"/>
<evidence type="ECO:0000313" key="3">
    <source>
        <dbReference type="EMBL" id="OMI37139.1"/>
    </source>
</evidence>
<organism evidence="3 4">
    <name type="scientific">Streptomyces sparsogenes DSM 40356</name>
    <dbReference type="NCBI Taxonomy" id="1331668"/>
    <lineage>
        <taxon>Bacteria</taxon>
        <taxon>Bacillati</taxon>
        <taxon>Actinomycetota</taxon>
        <taxon>Actinomycetes</taxon>
        <taxon>Kitasatosporales</taxon>
        <taxon>Streptomycetaceae</taxon>
        <taxon>Streptomyces</taxon>
    </lineage>
</organism>
<dbReference type="InterPro" id="IPR019951">
    <property type="entry name" value="F420_OxRdatse_Rv3520c_pred"/>
</dbReference>
<dbReference type="InterPro" id="IPR050564">
    <property type="entry name" value="F420-G6PD/mer"/>
</dbReference>
<evidence type="ECO:0000256" key="1">
    <source>
        <dbReference type="ARBA" id="ARBA00023002"/>
    </source>
</evidence>
<name>A0A1R1SGK3_9ACTN</name>
<keyword evidence="1" id="KW-0560">Oxidoreductase</keyword>
<comment type="caution">
    <text evidence="3">The sequence shown here is derived from an EMBL/GenBank/DDBJ whole genome shotgun (WGS) entry which is preliminary data.</text>
</comment>
<dbReference type="Proteomes" id="UP000186168">
    <property type="component" value="Unassembled WGS sequence"/>
</dbReference>
<evidence type="ECO:0000259" key="2">
    <source>
        <dbReference type="Pfam" id="PF00296"/>
    </source>
</evidence>
<feature type="domain" description="Luciferase-like" evidence="2">
    <location>
        <begin position="17"/>
        <end position="318"/>
    </location>
</feature>
<dbReference type="InterPro" id="IPR036661">
    <property type="entry name" value="Luciferase-like_sf"/>
</dbReference>
<protein>
    <submittedName>
        <fullName evidence="3">FMN-dependent monooxygenase</fullName>
    </submittedName>
</protein>
<dbReference type="NCBIfam" id="TIGR03559">
    <property type="entry name" value="F420_Rv3520c"/>
    <property type="match status" value="1"/>
</dbReference>
<dbReference type="STRING" id="67365.GCA_001704635_03954"/>
<dbReference type="EMBL" id="ASQP01000317">
    <property type="protein sequence ID" value="OMI37139.1"/>
    <property type="molecule type" value="Genomic_DNA"/>
</dbReference>
<reference evidence="3 4" key="1">
    <citation type="submission" date="2013-05" db="EMBL/GenBank/DDBJ databases">
        <title>Genome sequence of Streptomyces sparsogenes DSM 40356.</title>
        <authorList>
            <person name="Coyne S."/>
            <person name="Seebeck F.P."/>
        </authorList>
    </citation>
    <scope>NUCLEOTIDE SEQUENCE [LARGE SCALE GENOMIC DNA]</scope>
    <source>
        <strain evidence="3 4">DSM 40356</strain>
    </source>
</reference>
<keyword evidence="4" id="KW-1185">Reference proteome</keyword>
<dbReference type="GeneID" id="96748255"/>
<dbReference type="Gene3D" id="3.20.20.30">
    <property type="entry name" value="Luciferase-like domain"/>
    <property type="match status" value="1"/>
</dbReference>
<dbReference type="PANTHER" id="PTHR43244:SF1">
    <property type="entry name" value="5,10-METHYLENETETRAHYDROMETHANOPTERIN REDUCTASE"/>
    <property type="match status" value="1"/>
</dbReference>
<dbReference type="CDD" id="cd01097">
    <property type="entry name" value="Tetrahydromethanopterin_reductase"/>
    <property type="match status" value="1"/>
</dbReference>
<dbReference type="RefSeq" id="WP_065968281.1">
    <property type="nucleotide sequence ID" value="NZ_ASQP01000317.1"/>
</dbReference>
<dbReference type="GO" id="GO:0016705">
    <property type="term" value="F:oxidoreductase activity, acting on paired donors, with incorporation or reduction of molecular oxygen"/>
    <property type="evidence" value="ECO:0007669"/>
    <property type="project" value="InterPro"/>
</dbReference>
<sequence>MRLGINLGYWGAGMDADNLAVAREADRLGYAVCWAAEAYGSDAATVLAWVAAQTERIDVGSAIFQIPARTPAMTAMTAATLDSLSGGRFRLGLGVSGPQVSEGWYGVRFDKPLARTREYVEIIRKAMARERLTHEGENWTLPLPGGPGKPIKLTVHPVREHIPLYIAAIGPKNLEQTGEIADGALLVFFAPEHAEATTLSAIRAGREKAGKSLDGFDLVPTVPLAVGDDIDALADVFRPYTALYVGGMGSAKQNFYNKLAQRMGYEKEAAEIQEKYLAGDKEGAAAAVPRELIDSTTLLGPVERIADRMRAYAEAGVTTLSLSPSGFTLEERVAGLRAGIEALERAGLA</sequence>
<dbReference type="InterPro" id="IPR011251">
    <property type="entry name" value="Luciferase-like_dom"/>
</dbReference>
<gene>
    <name evidence="3" type="ORF">SPAR_22349</name>
</gene>
<dbReference type="PANTHER" id="PTHR43244">
    <property type="match status" value="1"/>
</dbReference>
<dbReference type="SUPFAM" id="SSF51679">
    <property type="entry name" value="Bacterial luciferase-like"/>
    <property type="match status" value="1"/>
</dbReference>